<sequence>MHIKSLVRLGRVSEMSIKAVVTVYFLHIAIGKMQDKNLENFSVYWRAYNPPINLIINTGPVLENQKVTIQSVVVESEINLFYNSSTGPVLENQKKVMYAVSSVRDHEYSTISELCDELLIKIFGYLKCKDLRQISLVNRKWHQLAYAAGLNKKLMWRIGRRNLTHILYLIEHQGLKLENVLIGNDLHDRSKVNKMFFKDIFKHYLSCNIVSLHLLNLKSISLLNNHMPQIQELTLDWPCRDWPEIDFKKFPNLKILNLPLIEDNITNWVKYKKFLSNLADTSGIEKLMINIGECNEEGLKVLEAHASSLRTLWFFGFDDIDLTSEHRYAEVFKKLTQIEVLKILGMEEPNAKKILILNIEKITKL</sequence>
<feature type="domain" description="F-box" evidence="1">
    <location>
        <begin position="108"/>
        <end position="154"/>
    </location>
</feature>
<keyword evidence="3" id="KW-1185">Reference proteome</keyword>
<dbReference type="SUPFAM" id="SSF81383">
    <property type="entry name" value="F-box domain"/>
    <property type="match status" value="1"/>
</dbReference>
<dbReference type="InterPro" id="IPR032675">
    <property type="entry name" value="LRR_dom_sf"/>
</dbReference>
<dbReference type="AlphaFoldDB" id="A0A1A9WWR0"/>
<evidence type="ECO:0000313" key="3">
    <source>
        <dbReference type="Proteomes" id="UP000091820"/>
    </source>
</evidence>
<dbReference type="PROSITE" id="PS50181">
    <property type="entry name" value="FBOX"/>
    <property type="match status" value="1"/>
</dbReference>
<dbReference type="InterPro" id="IPR001810">
    <property type="entry name" value="F-box_dom"/>
</dbReference>
<dbReference type="InterPro" id="IPR036047">
    <property type="entry name" value="F-box-like_dom_sf"/>
</dbReference>
<name>A0A1A9WWR0_9MUSC</name>
<evidence type="ECO:0000259" key="1">
    <source>
        <dbReference type="PROSITE" id="PS50181"/>
    </source>
</evidence>
<proteinExistence type="predicted"/>
<dbReference type="Pfam" id="PF12937">
    <property type="entry name" value="F-box-like"/>
    <property type="match status" value="1"/>
</dbReference>
<evidence type="ECO:0000313" key="2">
    <source>
        <dbReference type="EnsemblMetazoa" id="GBRI035213-PA"/>
    </source>
</evidence>
<accession>A0A1A9WWR0</accession>
<dbReference type="SMART" id="SM00256">
    <property type="entry name" value="FBOX"/>
    <property type="match status" value="1"/>
</dbReference>
<reference evidence="3" key="1">
    <citation type="submission" date="2014-03" db="EMBL/GenBank/DDBJ databases">
        <authorList>
            <person name="Aksoy S."/>
            <person name="Warren W."/>
            <person name="Wilson R.K."/>
        </authorList>
    </citation>
    <scope>NUCLEOTIDE SEQUENCE [LARGE SCALE GENOMIC DNA]</scope>
    <source>
        <strain evidence="3">IAEA</strain>
    </source>
</reference>
<protein>
    <submittedName>
        <fullName evidence="2">F-box domain-containing protein</fullName>
    </submittedName>
</protein>
<dbReference type="Gene3D" id="3.80.10.10">
    <property type="entry name" value="Ribonuclease Inhibitor"/>
    <property type="match status" value="1"/>
</dbReference>
<dbReference type="EnsemblMetazoa" id="GBRI035213-RA">
    <property type="protein sequence ID" value="GBRI035213-PA"/>
    <property type="gene ID" value="GBRI035213"/>
</dbReference>
<organism evidence="2 3">
    <name type="scientific">Glossina brevipalpis</name>
    <dbReference type="NCBI Taxonomy" id="37001"/>
    <lineage>
        <taxon>Eukaryota</taxon>
        <taxon>Metazoa</taxon>
        <taxon>Ecdysozoa</taxon>
        <taxon>Arthropoda</taxon>
        <taxon>Hexapoda</taxon>
        <taxon>Insecta</taxon>
        <taxon>Pterygota</taxon>
        <taxon>Neoptera</taxon>
        <taxon>Endopterygota</taxon>
        <taxon>Diptera</taxon>
        <taxon>Brachycera</taxon>
        <taxon>Muscomorpha</taxon>
        <taxon>Hippoboscoidea</taxon>
        <taxon>Glossinidae</taxon>
        <taxon>Glossina</taxon>
    </lineage>
</organism>
<dbReference type="Proteomes" id="UP000091820">
    <property type="component" value="Unassembled WGS sequence"/>
</dbReference>
<reference evidence="2" key="2">
    <citation type="submission" date="2020-05" db="UniProtKB">
        <authorList>
            <consortium name="EnsemblMetazoa"/>
        </authorList>
    </citation>
    <scope>IDENTIFICATION</scope>
    <source>
        <strain evidence="2">IAEA</strain>
    </source>
</reference>
<dbReference type="VEuPathDB" id="VectorBase:GBRI035213"/>
<dbReference type="CDD" id="cd09917">
    <property type="entry name" value="F-box_SF"/>
    <property type="match status" value="1"/>
</dbReference>